<feature type="domain" description="Signal transduction histidine kinase subgroup 3 dimerisation and phosphoacceptor" evidence="12">
    <location>
        <begin position="209"/>
        <end position="275"/>
    </location>
</feature>
<feature type="domain" description="Histidine kinase/HSP90-like ATPase" evidence="11">
    <location>
        <begin position="323"/>
        <end position="420"/>
    </location>
</feature>
<protein>
    <recommendedName>
        <fullName evidence="2">histidine kinase</fullName>
        <ecNumber evidence="2">2.7.13.3</ecNumber>
    </recommendedName>
</protein>
<evidence type="ECO:0000256" key="2">
    <source>
        <dbReference type="ARBA" id="ARBA00012438"/>
    </source>
</evidence>
<dbReference type="Gene3D" id="1.20.5.1930">
    <property type="match status" value="1"/>
</dbReference>
<dbReference type="SUPFAM" id="SSF55874">
    <property type="entry name" value="ATPase domain of HSP90 chaperone/DNA topoisomerase II/histidine kinase"/>
    <property type="match status" value="1"/>
</dbReference>
<evidence type="ECO:0000256" key="4">
    <source>
        <dbReference type="ARBA" id="ARBA00022679"/>
    </source>
</evidence>
<comment type="catalytic activity">
    <reaction evidence="1">
        <text>ATP + protein L-histidine = ADP + protein N-phospho-L-histidine.</text>
        <dbReference type="EC" id="2.7.13.3"/>
    </reaction>
</comment>
<dbReference type="GO" id="GO:0016020">
    <property type="term" value="C:membrane"/>
    <property type="evidence" value="ECO:0007669"/>
    <property type="project" value="InterPro"/>
</dbReference>
<evidence type="ECO:0000256" key="10">
    <source>
        <dbReference type="SAM" id="Phobius"/>
    </source>
</evidence>
<keyword evidence="7" id="KW-0067">ATP-binding</keyword>
<feature type="transmembrane region" description="Helical" evidence="10">
    <location>
        <begin position="158"/>
        <end position="177"/>
    </location>
</feature>
<gene>
    <name evidence="13" type="ORF">GCM10010226_89900</name>
</gene>
<dbReference type="GO" id="GO:0046983">
    <property type="term" value="F:protein dimerization activity"/>
    <property type="evidence" value="ECO:0007669"/>
    <property type="project" value="InterPro"/>
</dbReference>
<keyword evidence="10" id="KW-0472">Membrane</keyword>
<evidence type="ECO:0000256" key="3">
    <source>
        <dbReference type="ARBA" id="ARBA00022553"/>
    </source>
</evidence>
<dbReference type="GO" id="GO:0005524">
    <property type="term" value="F:ATP binding"/>
    <property type="evidence" value="ECO:0007669"/>
    <property type="project" value="UniProtKB-KW"/>
</dbReference>
<evidence type="ECO:0000313" key="14">
    <source>
        <dbReference type="Proteomes" id="UP000646776"/>
    </source>
</evidence>
<dbReference type="PANTHER" id="PTHR24421">
    <property type="entry name" value="NITRATE/NITRITE SENSOR PROTEIN NARX-RELATED"/>
    <property type="match status" value="1"/>
</dbReference>
<dbReference type="EMBL" id="BMSA01000058">
    <property type="protein sequence ID" value="GGT98701.1"/>
    <property type="molecule type" value="Genomic_DNA"/>
</dbReference>
<reference evidence="13" key="1">
    <citation type="journal article" date="2014" name="Int. J. Syst. Evol. Microbiol.">
        <title>Complete genome sequence of Corynebacterium casei LMG S-19264T (=DSM 44701T), isolated from a smear-ripened cheese.</title>
        <authorList>
            <consortium name="US DOE Joint Genome Institute (JGI-PGF)"/>
            <person name="Walter F."/>
            <person name="Albersmeier A."/>
            <person name="Kalinowski J."/>
            <person name="Ruckert C."/>
        </authorList>
    </citation>
    <scope>NUCLEOTIDE SEQUENCE</scope>
    <source>
        <strain evidence="13">JCM 4125</strain>
    </source>
</reference>
<proteinExistence type="predicted"/>
<keyword evidence="10" id="KW-1133">Transmembrane helix</keyword>
<evidence type="ECO:0000256" key="5">
    <source>
        <dbReference type="ARBA" id="ARBA00022741"/>
    </source>
</evidence>
<feature type="transmembrane region" description="Helical" evidence="10">
    <location>
        <begin position="133"/>
        <end position="152"/>
    </location>
</feature>
<reference evidence="13" key="2">
    <citation type="submission" date="2020-09" db="EMBL/GenBank/DDBJ databases">
        <authorList>
            <person name="Sun Q."/>
            <person name="Ohkuma M."/>
        </authorList>
    </citation>
    <scope>NUCLEOTIDE SEQUENCE</scope>
    <source>
        <strain evidence="13">JCM 4125</strain>
    </source>
</reference>
<organism evidence="13 14">
    <name type="scientific">Streptomyces phaeofaciens</name>
    <dbReference type="NCBI Taxonomy" id="68254"/>
    <lineage>
        <taxon>Bacteria</taxon>
        <taxon>Bacillati</taxon>
        <taxon>Actinomycetota</taxon>
        <taxon>Actinomycetes</taxon>
        <taxon>Kitasatosporales</taxon>
        <taxon>Streptomycetaceae</taxon>
        <taxon>Streptomyces</taxon>
    </lineage>
</organism>
<evidence type="ECO:0000256" key="6">
    <source>
        <dbReference type="ARBA" id="ARBA00022777"/>
    </source>
</evidence>
<accession>A0A918HR41</accession>
<evidence type="ECO:0000259" key="12">
    <source>
        <dbReference type="Pfam" id="PF07730"/>
    </source>
</evidence>
<dbReference type="Proteomes" id="UP000646776">
    <property type="component" value="Unassembled WGS sequence"/>
</dbReference>
<keyword evidence="4" id="KW-0808">Transferase</keyword>
<feature type="region of interest" description="Disordered" evidence="9">
    <location>
        <begin position="433"/>
        <end position="458"/>
    </location>
</feature>
<evidence type="ECO:0000256" key="9">
    <source>
        <dbReference type="SAM" id="MobiDB-lite"/>
    </source>
</evidence>
<dbReference type="AlphaFoldDB" id="A0A918HR41"/>
<evidence type="ECO:0000313" key="13">
    <source>
        <dbReference type="EMBL" id="GGT98701.1"/>
    </source>
</evidence>
<keyword evidence="10" id="KW-0812">Transmembrane</keyword>
<keyword evidence="5" id="KW-0547">Nucleotide-binding</keyword>
<dbReference type="CDD" id="cd16917">
    <property type="entry name" value="HATPase_UhpB-NarQ-NarX-like"/>
    <property type="match status" value="1"/>
</dbReference>
<comment type="caution">
    <text evidence="13">The sequence shown here is derived from an EMBL/GenBank/DDBJ whole genome shotgun (WGS) entry which is preliminary data.</text>
</comment>
<dbReference type="PANTHER" id="PTHR24421:SF10">
    <property type="entry name" value="NITRATE_NITRITE SENSOR PROTEIN NARQ"/>
    <property type="match status" value="1"/>
</dbReference>
<keyword evidence="14" id="KW-1185">Reference proteome</keyword>
<feature type="transmembrane region" description="Helical" evidence="10">
    <location>
        <begin position="59"/>
        <end position="75"/>
    </location>
</feature>
<evidence type="ECO:0000256" key="1">
    <source>
        <dbReference type="ARBA" id="ARBA00000085"/>
    </source>
</evidence>
<feature type="transmembrane region" description="Helical" evidence="10">
    <location>
        <begin position="82"/>
        <end position="100"/>
    </location>
</feature>
<feature type="transmembrane region" description="Helical" evidence="10">
    <location>
        <begin position="106"/>
        <end position="126"/>
    </location>
</feature>
<dbReference type="InterPro" id="IPR011712">
    <property type="entry name" value="Sig_transdc_His_kin_sub3_dim/P"/>
</dbReference>
<feature type="transmembrane region" description="Helical" evidence="10">
    <location>
        <begin position="27"/>
        <end position="47"/>
    </location>
</feature>
<dbReference type="Pfam" id="PF02518">
    <property type="entry name" value="HATPase_c"/>
    <property type="match status" value="1"/>
</dbReference>
<sequence length="458" mass="48523">MHTGVPTVGHMTRGGLDSIARRRVPRAVVDVVMALLMVVGGLGMPVRAPDGPVLRDPDVWRALLVLVSGVPLAVHRKWPLPVVLVVALAVGLLQAFHYIPPPVGEHGTTIGVSYVMLAVAVSVTAVRSSGRTATLMLVVLAPAFIVGELLMVPDYGTAAATTMTVLLAVAWAFGRLFRARKTMATEALERAAAVEREQAANARAALAQERAHIARELHDIVAHNVSLMVVQTIAADRVQDRDGAKAHELHRSIEQTGRAAVTELRRLLLVLRTDDEEEGEPSRQPPQPTMEQIPALVDSVRAAGLDIDFVTSGEPGELSAGFELAVYRVIQEAFTNTLKHAGHTSAQLSLTWQRDRSLVLHVCDTGRRPGHEDTPLVRTLKGAGHGLVGMRERVAAVGGTLRTGQRPSGGYCVHATIPLPGYGTTGPEAVPACDPGGATCPEPGPLHSGETAEGDSAP</sequence>
<evidence type="ECO:0000256" key="8">
    <source>
        <dbReference type="ARBA" id="ARBA00023012"/>
    </source>
</evidence>
<keyword evidence="8" id="KW-0902">Two-component regulatory system</keyword>
<dbReference type="InterPro" id="IPR036890">
    <property type="entry name" value="HATPase_C_sf"/>
</dbReference>
<dbReference type="Gene3D" id="3.30.565.10">
    <property type="entry name" value="Histidine kinase-like ATPase, C-terminal domain"/>
    <property type="match status" value="1"/>
</dbReference>
<dbReference type="InterPro" id="IPR050482">
    <property type="entry name" value="Sensor_HK_TwoCompSys"/>
</dbReference>
<keyword evidence="3" id="KW-0597">Phosphoprotein</keyword>
<evidence type="ECO:0000256" key="7">
    <source>
        <dbReference type="ARBA" id="ARBA00022840"/>
    </source>
</evidence>
<name>A0A918HR41_9ACTN</name>
<dbReference type="GO" id="GO:0000155">
    <property type="term" value="F:phosphorelay sensor kinase activity"/>
    <property type="evidence" value="ECO:0007669"/>
    <property type="project" value="InterPro"/>
</dbReference>
<keyword evidence="6" id="KW-0418">Kinase</keyword>
<dbReference type="Pfam" id="PF07730">
    <property type="entry name" value="HisKA_3"/>
    <property type="match status" value="1"/>
</dbReference>
<dbReference type="EC" id="2.7.13.3" evidence="2"/>
<evidence type="ECO:0000259" key="11">
    <source>
        <dbReference type="Pfam" id="PF02518"/>
    </source>
</evidence>
<dbReference type="InterPro" id="IPR003594">
    <property type="entry name" value="HATPase_dom"/>
</dbReference>